<dbReference type="EMBL" id="LUTY01002805">
    <property type="protein sequence ID" value="OAD19424.1"/>
    <property type="molecule type" value="Genomic_DNA"/>
</dbReference>
<dbReference type="AlphaFoldDB" id="A0A176RUK1"/>
<reference evidence="1 2" key="1">
    <citation type="submission" date="2016-05" db="EMBL/GenBank/DDBJ databases">
        <title>Single-cell genome of chain-forming Candidatus Thiomargarita nelsonii and comparison to other large sulfur-oxidizing bacteria.</title>
        <authorList>
            <person name="Winkel M."/>
            <person name="Salman V."/>
            <person name="Woyke T."/>
            <person name="Schulz-Vogt H."/>
            <person name="Richter M."/>
            <person name="Flood B."/>
            <person name="Bailey J."/>
            <person name="Amann R."/>
            <person name="Mussmann M."/>
        </authorList>
    </citation>
    <scope>NUCLEOTIDE SEQUENCE [LARGE SCALE GENOMIC DNA]</scope>
    <source>
        <strain evidence="1 2">THI036</strain>
    </source>
</reference>
<comment type="caution">
    <text evidence="1">The sequence shown here is derived from an EMBL/GenBank/DDBJ whole genome shotgun (WGS) entry which is preliminary data.</text>
</comment>
<accession>A0A176RUK1</accession>
<organism evidence="1 2">
    <name type="scientific">Candidatus Thiomargarita nelsonii</name>
    <dbReference type="NCBI Taxonomy" id="1003181"/>
    <lineage>
        <taxon>Bacteria</taxon>
        <taxon>Pseudomonadati</taxon>
        <taxon>Pseudomonadota</taxon>
        <taxon>Gammaproteobacteria</taxon>
        <taxon>Thiotrichales</taxon>
        <taxon>Thiotrichaceae</taxon>
        <taxon>Thiomargarita</taxon>
    </lineage>
</organism>
<protein>
    <submittedName>
        <fullName evidence="1">Uncharacterized protein</fullName>
    </submittedName>
</protein>
<gene>
    <name evidence="1" type="ORF">THIOM_004939</name>
</gene>
<sequence>MRSRIAGPANRISITFSLTCSNSLHSAFLPSVSIFVQNDMSFEAPALLRHLSAIL</sequence>
<evidence type="ECO:0000313" key="1">
    <source>
        <dbReference type="EMBL" id="OAD19424.1"/>
    </source>
</evidence>
<keyword evidence="2" id="KW-1185">Reference proteome</keyword>
<dbReference type="Proteomes" id="UP000076962">
    <property type="component" value="Unassembled WGS sequence"/>
</dbReference>
<proteinExistence type="predicted"/>
<name>A0A176RUK1_9GAMM</name>
<evidence type="ECO:0000313" key="2">
    <source>
        <dbReference type="Proteomes" id="UP000076962"/>
    </source>
</evidence>